<reference evidence="1" key="1">
    <citation type="journal article" date="2014" name="Front. Microbiol.">
        <title>High frequency of phylogenetically diverse reductive dehalogenase-homologous genes in deep subseafloor sedimentary metagenomes.</title>
        <authorList>
            <person name="Kawai M."/>
            <person name="Futagami T."/>
            <person name="Toyoda A."/>
            <person name="Takaki Y."/>
            <person name="Nishi S."/>
            <person name="Hori S."/>
            <person name="Arai W."/>
            <person name="Tsubouchi T."/>
            <person name="Morono Y."/>
            <person name="Uchiyama I."/>
            <person name="Ito T."/>
            <person name="Fujiyama A."/>
            <person name="Inagaki F."/>
            <person name="Takami H."/>
        </authorList>
    </citation>
    <scope>NUCLEOTIDE SEQUENCE</scope>
    <source>
        <strain evidence="1">Expedition CK06-06</strain>
    </source>
</reference>
<feature type="non-terminal residue" evidence="1">
    <location>
        <position position="1"/>
    </location>
</feature>
<organism evidence="1">
    <name type="scientific">marine sediment metagenome</name>
    <dbReference type="NCBI Taxonomy" id="412755"/>
    <lineage>
        <taxon>unclassified sequences</taxon>
        <taxon>metagenomes</taxon>
        <taxon>ecological metagenomes</taxon>
    </lineage>
</organism>
<sequence length="44" mass="5089">ERKITKLSVLIYLKELALELMTVNPDVANIMRAFAEKKSKEIKI</sequence>
<comment type="caution">
    <text evidence="1">The sequence shown here is derived from an EMBL/GenBank/DDBJ whole genome shotgun (WGS) entry which is preliminary data.</text>
</comment>
<evidence type="ECO:0000313" key="1">
    <source>
        <dbReference type="EMBL" id="GAF86482.1"/>
    </source>
</evidence>
<dbReference type="EMBL" id="BARS01016319">
    <property type="protein sequence ID" value="GAF86482.1"/>
    <property type="molecule type" value="Genomic_DNA"/>
</dbReference>
<protein>
    <submittedName>
        <fullName evidence="1">Uncharacterized protein</fullName>
    </submittedName>
</protein>
<accession>X0TEA7</accession>
<proteinExistence type="predicted"/>
<dbReference type="AlphaFoldDB" id="X0TEA7"/>
<name>X0TEA7_9ZZZZ</name>
<gene>
    <name evidence="1" type="ORF">S01H1_26872</name>
</gene>